<organism evidence="1 3">
    <name type="scientific">Suttonella ornithocola</name>
    <dbReference type="NCBI Taxonomy" id="279832"/>
    <lineage>
        <taxon>Bacteria</taxon>
        <taxon>Pseudomonadati</taxon>
        <taxon>Pseudomonadota</taxon>
        <taxon>Gammaproteobacteria</taxon>
        <taxon>Cardiobacteriales</taxon>
        <taxon>Cardiobacteriaceae</taxon>
        <taxon>Suttonella</taxon>
    </lineage>
</organism>
<evidence type="ECO:0000313" key="3">
    <source>
        <dbReference type="Proteomes" id="UP000254601"/>
    </source>
</evidence>
<reference evidence="1 3" key="1">
    <citation type="submission" date="2018-06" db="EMBL/GenBank/DDBJ databases">
        <authorList>
            <consortium name="Pathogen Informatics"/>
            <person name="Doyle S."/>
        </authorList>
    </citation>
    <scope>NUCLEOTIDE SEQUENCE [LARGE SCALE GENOMIC DNA]</scope>
    <source>
        <strain evidence="1 3">NCTC13337</strain>
    </source>
</reference>
<dbReference type="EMBL" id="UHIC01000003">
    <property type="protein sequence ID" value="SUQ09762.1"/>
    <property type="molecule type" value="Genomic_DNA"/>
</dbReference>
<name>A0A380MSC3_9GAMM</name>
<dbReference type="AlphaFoldDB" id="A0A380MSC3"/>
<protein>
    <submittedName>
        <fullName evidence="1">Uncharacterized protein</fullName>
    </submittedName>
</protein>
<gene>
    <name evidence="1" type="ORF">NCTC13337_01151</name>
    <name evidence="2" type="ORF">NCTC13337_02761</name>
</gene>
<evidence type="ECO:0000313" key="2">
    <source>
        <dbReference type="EMBL" id="SUQ09762.1"/>
    </source>
</evidence>
<proteinExistence type="predicted"/>
<dbReference type="RefSeq" id="WP_072577189.1">
    <property type="nucleotide sequence ID" value="NZ_LWHB01000142.1"/>
</dbReference>
<keyword evidence="3" id="KW-1185">Reference proteome</keyword>
<sequence>MNIFERFAETADCIQQTAKAIEKRLAGQGSWLVCAHINEECLSFSAFTASGDLGQKGSIKIFNDRGRNIATVYNPNYSHEEQAAVLEASKAVLG</sequence>
<evidence type="ECO:0000313" key="1">
    <source>
        <dbReference type="EMBL" id="SUO95202.1"/>
    </source>
</evidence>
<dbReference type="EMBL" id="UHIC01000001">
    <property type="protein sequence ID" value="SUO95202.1"/>
    <property type="molecule type" value="Genomic_DNA"/>
</dbReference>
<accession>A0A380MSC3</accession>
<dbReference type="Proteomes" id="UP000254601">
    <property type="component" value="Unassembled WGS sequence"/>
</dbReference>